<dbReference type="GeneID" id="28830699"/>
<name>A0A132B2H3_MOLSC</name>
<evidence type="ECO:0000313" key="2">
    <source>
        <dbReference type="EMBL" id="KUJ06590.1"/>
    </source>
</evidence>
<feature type="signal peptide" evidence="1">
    <location>
        <begin position="1"/>
        <end position="18"/>
    </location>
</feature>
<organism evidence="2 3">
    <name type="scientific">Mollisia scopiformis</name>
    <name type="common">Conifer needle endophyte fungus</name>
    <name type="synonym">Phialocephala scopiformis</name>
    <dbReference type="NCBI Taxonomy" id="149040"/>
    <lineage>
        <taxon>Eukaryota</taxon>
        <taxon>Fungi</taxon>
        <taxon>Dikarya</taxon>
        <taxon>Ascomycota</taxon>
        <taxon>Pezizomycotina</taxon>
        <taxon>Leotiomycetes</taxon>
        <taxon>Helotiales</taxon>
        <taxon>Mollisiaceae</taxon>
        <taxon>Mollisia</taxon>
    </lineage>
</organism>
<reference evidence="2 3" key="1">
    <citation type="submission" date="2015-10" db="EMBL/GenBank/DDBJ databases">
        <title>Full genome of DAOMC 229536 Phialocephala scopiformis, a fungal endophyte of spruce producing the potent anti-insectan compound rugulosin.</title>
        <authorList>
            <consortium name="DOE Joint Genome Institute"/>
            <person name="Walker A.K."/>
            <person name="Frasz S.L."/>
            <person name="Seifert K.A."/>
            <person name="Miller J.D."/>
            <person name="Mondo S.J."/>
            <person name="Labutti K."/>
            <person name="Lipzen A."/>
            <person name="Dockter R."/>
            <person name="Kennedy M."/>
            <person name="Grigoriev I.V."/>
            <person name="Spatafora J.W."/>
        </authorList>
    </citation>
    <scope>NUCLEOTIDE SEQUENCE [LARGE SCALE GENOMIC DNA]</scope>
    <source>
        <strain evidence="2 3">CBS 120377</strain>
    </source>
</reference>
<feature type="chain" id="PRO_5007287788" evidence="1">
    <location>
        <begin position="19"/>
        <end position="205"/>
    </location>
</feature>
<dbReference type="EMBL" id="KQ947445">
    <property type="protein sequence ID" value="KUJ06590.1"/>
    <property type="molecule type" value="Genomic_DNA"/>
</dbReference>
<sequence length="205" mass="23152">MKLTTLIVAALSASLALARPYDNRLADKPSSLNGNTPSNDLVEIKHGNENNTALCAFETFAFRPGSDPMLQYHQWYIWANGPWDLLATERYDDAGHALKYGTAFKEKLHAKCGWVDDFQFQYGNSTIQEWNNSKYSNGEALISFITLVPTWHHCVNGGIAEFTRDHGGLANNGRAKGGNCHYITEGYRDLQQIKDRAWEWDLLDH</sequence>
<dbReference type="KEGG" id="psco:LY89DRAFT_743733"/>
<evidence type="ECO:0000313" key="3">
    <source>
        <dbReference type="Proteomes" id="UP000070700"/>
    </source>
</evidence>
<dbReference type="InParanoid" id="A0A132B2H3"/>
<keyword evidence="1" id="KW-0732">Signal</keyword>
<evidence type="ECO:0000256" key="1">
    <source>
        <dbReference type="SAM" id="SignalP"/>
    </source>
</evidence>
<dbReference type="AlphaFoldDB" id="A0A132B2H3"/>
<proteinExistence type="predicted"/>
<dbReference type="RefSeq" id="XP_018060945.1">
    <property type="nucleotide sequence ID" value="XM_018220973.1"/>
</dbReference>
<dbReference type="Proteomes" id="UP000070700">
    <property type="component" value="Unassembled WGS sequence"/>
</dbReference>
<keyword evidence="3" id="KW-1185">Reference proteome</keyword>
<gene>
    <name evidence="2" type="ORF">LY89DRAFT_743733</name>
</gene>
<accession>A0A132B2H3</accession>
<protein>
    <submittedName>
        <fullName evidence="2">Uncharacterized protein</fullName>
    </submittedName>
</protein>